<reference evidence="7 8" key="1">
    <citation type="submission" date="2016-10" db="EMBL/GenBank/DDBJ databases">
        <authorList>
            <person name="de Groot N.N."/>
        </authorList>
    </citation>
    <scope>NUCLEOTIDE SEQUENCE [LARGE SCALE GENOMIC DNA]</scope>
    <source>
        <strain evidence="7 8">CGMCC 1.10457</strain>
    </source>
</reference>
<dbReference type="Pfam" id="PF15915">
    <property type="entry name" value="BAT"/>
    <property type="match status" value="1"/>
</dbReference>
<keyword evidence="8" id="KW-1185">Reference proteome</keyword>
<evidence type="ECO:0000256" key="4">
    <source>
        <dbReference type="SAM" id="MobiDB-lite"/>
    </source>
</evidence>
<dbReference type="SMART" id="SM00086">
    <property type="entry name" value="PAC"/>
    <property type="match status" value="3"/>
</dbReference>
<evidence type="ECO:0000313" key="8">
    <source>
        <dbReference type="Proteomes" id="UP000199062"/>
    </source>
</evidence>
<dbReference type="Proteomes" id="UP000199062">
    <property type="component" value="Unassembled WGS sequence"/>
</dbReference>
<dbReference type="Pfam" id="PF04967">
    <property type="entry name" value="HTH_10"/>
    <property type="match status" value="1"/>
</dbReference>
<dbReference type="InterPro" id="IPR029016">
    <property type="entry name" value="GAF-like_dom_sf"/>
</dbReference>
<evidence type="ECO:0000256" key="2">
    <source>
        <dbReference type="ARBA" id="ARBA00023163"/>
    </source>
</evidence>
<dbReference type="RefSeq" id="WP_089814336.1">
    <property type="nucleotide sequence ID" value="NZ_FOZK01000001.1"/>
</dbReference>
<dbReference type="OrthoDB" id="205707at2157"/>
<dbReference type="InterPro" id="IPR031803">
    <property type="entry name" value="BAT_GAF/HTH-assoc"/>
</dbReference>
<dbReference type="PROSITE" id="PS50112">
    <property type="entry name" value="PAS"/>
    <property type="match status" value="2"/>
</dbReference>
<protein>
    <submittedName>
        <fullName evidence="7">PAS domain S-box-containing protein</fullName>
    </submittedName>
</protein>
<dbReference type="InterPro" id="IPR036390">
    <property type="entry name" value="WH_DNA-bd_sf"/>
</dbReference>
<dbReference type="PANTHER" id="PTHR44757:SF2">
    <property type="entry name" value="BIOFILM ARCHITECTURE MAINTENANCE PROTEIN MBAA"/>
    <property type="match status" value="1"/>
</dbReference>
<organism evidence="7 8">
    <name type="scientific">Halomicrobium zhouii</name>
    <dbReference type="NCBI Taxonomy" id="767519"/>
    <lineage>
        <taxon>Archaea</taxon>
        <taxon>Methanobacteriati</taxon>
        <taxon>Methanobacteriota</taxon>
        <taxon>Stenosarchaea group</taxon>
        <taxon>Halobacteria</taxon>
        <taxon>Halobacteriales</taxon>
        <taxon>Haloarculaceae</taxon>
        <taxon>Halomicrobium</taxon>
    </lineage>
</organism>
<dbReference type="NCBIfam" id="TIGR00229">
    <property type="entry name" value="sensory_box"/>
    <property type="match status" value="3"/>
</dbReference>
<dbReference type="Pfam" id="PF08448">
    <property type="entry name" value="PAS_4"/>
    <property type="match status" value="1"/>
</dbReference>
<dbReference type="Gene3D" id="3.30.450.40">
    <property type="match status" value="3"/>
</dbReference>
<feature type="domain" description="PAC" evidence="6">
    <location>
        <begin position="433"/>
        <end position="483"/>
    </location>
</feature>
<evidence type="ECO:0000259" key="5">
    <source>
        <dbReference type="PROSITE" id="PS50112"/>
    </source>
</evidence>
<feature type="coiled-coil region" evidence="3">
    <location>
        <begin position="218"/>
        <end position="256"/>
    </location>
</feature>
<dbReference type="InterPro" id="IPR035965">
    <property type="entry name" value="PAS-like_dom_sf"/>
</dbReference>
<gene>
    <name evidence="7" type="ORF">SAMN05216559_0939</name>
</gene>
<feature type="domain" description="PAC" evidence="6">
    <location>
        <begin position="182"/>
        <end position="234"/>
    </location>
</feature>
<dbReference type="EMBL" id="FOZK01000001">
    <property type="protein sequence ID" value="SFR91566.1"/>
    <property type="molecule type" value="Genomic_DNA"/>
</dbReference>
<dbReference type="Gene3D" id="1.10.10.10">
    <property type="entry name" value="Winged helix-like DNA-binding domain superfamily/Winged helix DNA-binding domain"/>
    <property type="match status" value="1"/>
</dbReference>
<dbReference type="InterPro" id="IPR000700">
    <property type="entry name" value="PAS-assoc_C"/>
</dbReference>
<feature type="compositionally biased region" description="Acidic residues" evidence="4">
    <location>
        <begin position="70"/>
        <end position="96"/>
    </location>
</feature>
<dbReference type="SUPFAM" id="SSF55785">
    <property type="entry name" value="PYP-like sensor domain (PAS domain)"/>
    <property type="match status" value="4"/>
</dbReference>
<dbReference type="InterPro" id="IPR013656">
    <property type="entry name" value="PAS_4"/>
</dbReference>
<dbReference type="InterPro" id="IPR001610">
    <property type="entry name" value="PAC"/>
</dbReference>
<evidence type="ECO:0000256" key="3">
    <source>
        <dbReference type="SAM" id="Coils"/>
    </source>
</evidence>
<dbReference type="InterPro" id="IPR003018">
    <property type="entry name" value="GAF"/>
</dbReference>
<evidence type="ECO:0000259" key="6">
    <source>
        <dbReference type="PROSITE" id="PS50113"/>
    </source>
</evidence>
<dbReference type="Pfam" id="PF08447">
    <property type="entry name" value="PAS_3"/>
    <property type="match status" value="1"/>
</dbReference>
<dbReference type="InterPro" id="IPR036388">
    <property type="entry name" value="WH-like_DNA-bd_sf"/>
</dbReference>
<dbReference type="Pfam" id="PF01590">
    <property type="entry name" value="GAF"/>
    <property type="match status" value="1"/>
</dbReference>
<dbReference type="SMART" id="SM00065">
    <property type="entry name" value="GAF"/>
    <property type="match status" value="3"/>
</dbReference>
<accession>A0A1I6KK32</accession>
<keyword evidence="2" id="KW-0804">Transcription</keyword>
<keyword evidence="3" id="KW-0175">Coiled coil</keyword>
<dbReference type="SUPFAM" id="SSF46785">
    <property type="entry name" value="Winged helix' DNA-binding domain"/>
    <property type="match status" value="1"/>
</dbReference>
<feature type="domain" description="PAS" evidence="5">
    <location>
        <begin position="107"/>
        <end position="180"/>
    </location>
</feature>
<keyword evidence="1" id="KW-0805">Transcription regulation</keyword>
<dbReference type="InterPro" id="IPR013655">
    <property type="entry name" value="PAS_fold_3"/>
</dbReference>
<dbReference type="InterPro" id="IPR007050">
    <property type="entry name" value="HTH_bacterioopsin"/>
</dbReference>
<dbReference type="SUPFAM" id="SSF55781">
    <property type="entry name" value="GAF domain-like"/>
    <property type="match status" value="3"/>
</dbReference>
<dbReference type="Pfam" id="PF12840">
    <property type="entry name" value="HTH_20"/>
    <property type="match status" value="1"/>
</dbReference>
<dbReference type="CDD" id="cd00130">
    <property type="entry name" value="PAS"/>
    <property type="match status" value="2"/>
</dbReference>
<dbReference type="SMART" id="SM00091">
    <property type="entry name" value="PAS"/>
    <property type="match status" value="4"/>
</dbReference>
<dbReference type="Gene3D" id="3.30.450.20">
    <property type="entry name" value="PAS domain"/>
    <property type="match status" value="4"/>
</dbReference>
<evidence type="ECO:0000256" key="1">
    <source>
        <dbReference type="ARBA" id="ARBA00023015"/>
    </source>
</evidence>
<evidence type="ECO:0000313" key="7">
    <source>
        <dbReference type="EMBL" id="SFR91566.1"/>
    </source>
</evidence>
<name>A0A1I6KK32_9EURY</name>
<dbReference type="PROSITE" id="PS50113">
    <property type="entry name" value="PAC"/>
    <property type="match status" value="2"/>
</dbReference>
<sequence>MVSRNRDGRESVLAVFRSTGARDEPLTTAEVADALDCSQQAASERLEGLVEEGVLARKRVGGTERVWWEPDGDGATDAEDGATDAEDGATDAEDGVTDAGDDVVESENGRFRSLVEAIEEDAIVTLDPDGHVVSWNAGAERITGYEESEIVGEHVSTFYTDEEVAAGVPAETLSRALEEGSAEDEGWCVRADGSRFWASITITPIRDDDGGVRGFATVTRDTTDRREYERQLEEKNERLATRRDELESELNDVFERVSDGFVGLDDEWRITAVTDLAADVLGRPESELPGVRIWDAFDGTAGSAFEAAFREAAETQEQIHFEEYYPPLGTWFEVDAYPSESGLSVYFTDVTERKEREHELERYERIVENVPVGVYRNTPGPDGEFVAGNAELAAIFDADSVDELVGSRVSDLYTDPEQRAEFSRRLMAEGVVEDYELKQETLAGRTIWISVTAMRTEEDGDVYFDGVVQDVTERKERERELERYETLFEESQDVNAIIDPDGTLGYVTPSAKHVLGYDPADLAGENVFEYIHPEDREAIQSEYAGLVEDPDHNPLVEFRFEHADGSWVVLEAKGRNLLEDPTVDGIVTYTRDATERKLFEDTLQALHESSRELIRSQDESDVSRTVVDAATSVIDLPGVVVYRYDGEAGVLTLDERSVDTDFMREALPEFPVDHSSVVGHTYCDGEANYYADVRESDHLMASPDEVDMTAGLFVPLGDHGVLAVGWQDEDACDERTRRLIEILASNAEAAYTRVERERELEARARQQEVVADLGQRALGSEDLDGLFDEAVDLVTETLDSDYCKVFDLDREAEDLVMRASATMAPERVGSAAVDVGRQSQAGYTLLADEPIVVEDMAAEDRFDRPDSVVETTVGSGISAVVGSRASPWGVLATHDTDRREFSEDDALFVQSVANILAAAVDRRDNERELEEQREHLSALDNLNGVVRDINEALVAQSTREEIEQTVCDRLADSDTYRFAWTAEVDPRTDSLAPRVEAGVEGYVADAEISVDGDRPEGQGPAGRAARSKEVQVVHDALADPTFEPWRDVAEAYGYRSCAAIPIVHQDTLYGVLGVYTDRAGAFADEEEEVIAQLGEIIGHAIASIERKQALMSDDVVEIDVQIDDVLAEADRSVSGTITVTQTISVGDDTFLQYGTAEGEALDSMASLVDELSHWEALTVLGDDPDGGEERRFELKLSEPPVVSAVADSGGYVDEARIEGDTMHVRVHLPPTIDVRRMVDDVRDTYADATLVTRQQVSRTDSRQRIERTLIEELTDRQRASLEASFHAGFFDWPRESSGEEVAESLDVTAPTFHQHLRKAQQKLLDSILT</sequence>
<feature type="region of interest" description="Disordered" evidence="4">
    <location>
        <begin position="66"/>
        <end position="96"/>
    </location>
</feature>
<dbReference type="Pfam" id="PF13426">
    <property type="entry name" value="PAS_9"/>
    <property type="match status" value="2"/>
</dbReference>
<dbReference type="Pfam" id="PF13185">
    <property type="entry name" value="GAF_2"/>
    <property type="match status" value="2"/>
</dbReference>
<dbReference type="InterPro" id="IPR052155">
    <property type="entry name" value="Biofilm_reg_signaling"/>
</dbReference>
<dbReference type="InterPro" id="IPR000014">
    <property type="entry name" value="PAS"/>
</dbReference>
<feature type="domain" description="PAS" evidence="5">
    <location>
        <begin position="480"/>
        <end position="550"/>
    </location>
</feature>
<proteinExistence type="predicted"/>
<dbReference type="PANTHER" id="PTHR44757">
    <property type="entry name" value="DIGUANYLATE CYCLASE DGCP"/>
    <property type="match status" value="1"/>
</dbReference>